<dbReference type="AlphaFoldDB" id="A0A397UVK1"/>
<proteinExistence type="predicted"/>
<keyword evidence="2" id="KW-1185">Reference proteome</keyword>
<sequence length="416" mass="47953">MTNADSQPPNSIITMWILLEGKKRAVQVDLDQINYENRSLNLDRLTLILKEEFNELLNIERSDIEFFSLNGHNTLTPLRSGTLLTEIVTTDIAPLVYKFLRYSDTYEMPHSSGSWVLLREAVYKRFEKLQTCDFYFVSKINSEEKKIENEFQFNKLVDRTDSNGHGGRFLDLKIQIKGKKAYGDWTFKEVSKEIYNDAFDSIESMPIFEIHEIFKLDPPLNDDDLKRFEDNLREKMNIFHNEVTTNEATAREFISVFLSLAANHVRACNDPSTRLKVEVELDGSRGYGVLDYGVYIQKIPVLVTEAKPYESEKAVAQTLVQIHSAAESLLGKRKRSEQTMFGIVTTGRSWRFIRWNGSLECPKAEITQEYPCIFENDMKEAKRVASYIVCVLQTQAKSLNKENPCAKRLCTDDKLG</sequence>
<reference evidence="1 2" key="1">
    <citation type="submission" date="2018-06" db="EMBL/GenBank/DDBJ databases">
        <title>Comparative genomics reveals the genomic features of Rhizophagus irregularis, R. cerebriforme, R. diaphanum and Gigaspora rosea, and their symbiotic lifestyle signature.</title>
        <authorList>
            <person name="Morin E."/>
            <person name="San Clemente H."/>
            <person name="Chen E.C.H."/>
            <person name="De La Providencia I."/>
            <person name="Hainaut M."/>
            <person name="Kuo A."/>
            <person name="Kohler A."/>
            <person name="Murat C."/>
            <person name="Tang N."/>
            <person name="Roy S."/>
            <person name="Loubradou J."/>
            <person name="Henrissat B."/>
            <person name="Grigoriev I.V."/>
            <person name="Corradi N."/>
            <person name="Roux C."/>
            <person name="Martin F.M."/>
        </authorList>
    </citation>
    <scope>NUCLEOTIDE SEQUENCE [LARGE SCALE GENOMIC DNA]</scope>
    <source>
        <strain evidence="1 2">DAOM 194757</strain>
    </source>
</reference>
<accession>A0A397UVK1</accession>
<comment type="caution">
    <text evidence="1">The sequence shown here is derived from an EMBL/GenBank/DDBJ whole genome shotgun (WGS) entry which is preliminary data.</text>
</comment>
<gene>
    <name evidence="1" type="ORF">C2G38_2195605</name>
</gene>
<evidence type="ECO:0000313" key="2">
    <source>
        <dbReference type="Proteomes" id="UP000266673"/>
    </source>
</evidence>
<dbReference type="Proteomes" id="UP000266673">
    <property type="component" value="Unassembled WGS sequence"/>
</dbReference>
<protein>
    <submittedName>
        <fullName evidence="1">Uncharacterized protein</fullName>
    </submittedName>
</protein>
<dbReference type="EMBL" id="QKWP01000847">
    <property type="protein sequence ID" value="RIB14274.1"/>
    <property type="molecule type" value="Genomic_DNA"/>
</dbReference>
<organism evidence="1 2">
    <name type="scientific">Gigaspora rosea</name>
    <dbReference type="NCBI Taxonomy" id="44941"/>
    <lineage>
        <taxon>Eukaryota</taxon>
        <taxon>Fungi</taxon>
        <taxon>Fungi incertae sedis</taxon>
        <taxon>Mucoromycota</taxon>
        <taxon>Glomeromycotina</taxon>
        <taxon>Glomeromycetes</taxon>
        <taxon>Diversisporales</taxon>
        <taxon>Gigasporaceae</taxon>
        <taxon>Gigaspora</taxon>
    </lineage>
</organism>
<evidence type="ECO:0000313" key="1">
    <source>
        <dbReference type="EMBL" id="RIB14274.1"/>
    </source>
</evidence>
<dbReference type="OrthoDB" id="2367745at2759"/>
<name>A0A397UVK1_9GLOM</name>